<keyword evidence="1" id="KW-0472">Membrane</keyword>
<dbReference type="AlphaFoldDB" id="A0A072NGI0"/>
<protein>
    <submittedName>
        <fullName evidence="2">Putative integral membrane protein (DUF2269)</fullName>
    </submittedName>
</protein>
<evidence type="ECO:0000313" key="3">
    <source>
        <dbReference type="Proteomes" id="UP000027936"/>
    </source>
</evidence>
<dbReference type="RefSeq" id="WP_035198349.1">
    <property type="nucleotide sequence ID" value="NZ_JJRY01000028.1"/>
</dbReference>
<feature type="transmembrane region" description="Helical" evidence="1">
    <location>
        <begin position="122"/>
        <end position="141"/>
    </location>
</feature>
<keyword evidence="1" id="KW-0812">Transmembrane</keyword>
<evidence type="ECO:0000313" key="2">
    <source>
        <dbReference type="EMBL" id="KEF36367.1"/>
    </source>
</evidence>
<feature type="transmembrane region" description="Helical" evidence="1">
    <location>
        <begin position="59"/>
        <end position="76"/>
    </location>
</feature>
<comment type="caution">
    <text evidence="2">The sequence shown here is derived from an EMBL/GenBank/DDBJ whole genome shotgun (WGS) entry which is preliminary data.</text>
</comment>
<name>A0A072NGI0_SCHAZ</name>
<gene>
    <name evidence="2" type="ORF">M670_04439</name>
</gene>
<keyword evidence="1" id="KW-1133">Transmembrane helix</keyword>
<feature type="transmembrane region" description="Helical" evidence="1">
    <location>
        <begin position="82"/>
        <end position="101"/>
    </location>
</feature>
<reference evidence="2 3" key="1">
    <citation type="submission" date="2014-04" db="EMBL/GenBank/DDBJ databases">
        <title>Draft genome sequence of Bacillus azotoformans MEV2011, a (co-) denitrifying strain unable to grow in the presence of oxygen.</title>
        <authorList>
            <person name="Nielsen M."/>
            <person name="Schreiber L."/>
            <person name="Finster K."/>
            <person name="Schramm A."/>
        </authorList>
    </citation>
    <scope>NUCLEOTIDE SEQUENCE [LARGE SCALE GENOMIC DNA]</scope>
    <source>
        <strain evidence="2 3">MEV2011</strain>
    </source>
</reference>
<organism evidence="2 3">
    <name type="scientific">Schinkia azotoformans MEV2011</name>
    <dbReference type="NCBI Taxonomy" id="1348973"/>
    <lineage>
        <taxon>Bacteria</taxon>
        <taxon>Bacillati</taxon>
        <taxon>Bacillota</taxon>
        <taxon>Bacilli</taxon>
        <taxon>Bacillales</taxon>
        <taxon>Bacillaceae</taxon>
        <taxon>Calidifontibacillus/Schinkia group</taxon>
        <taxon>Schinkia</taxon>
    </lineage>
</organism>
<accession>A0A072NGI0</accession>
<dbReference type="OrthoDB" id="2436717at2"/>
<dbReference type="PATRIC" id="fig|1348973.3.peg.4312"/>
<sequence length="147" mass="17217">MNYHIYTTILYIHVFSVILSIGPFFILLPFIKKLRGANEDVEQSYLSLFRFTVQVSKHAGHVLVVTGILLVWITSWTWKTSWIVMTVLVMLSSGFFLARAFSPTVRKFNDPTKDKEKSIKTLYSSTWAYVILLMIMLWFMIAKPVWW</sequence>
<dbReference type="EMBL" id="JJRY01000028">
    <property type="protein sequence ID" value="KEF36367.1"/>
    <property type="molecule type" value="Genomic_DNA"/>
</dbReference>
<evidence type="ECO:0000256" key="1">
    <source>
        <dbReference type="SAM" id="Phobius"/>
    </source>
</evidence>
<feature type="transmembrane region" description="Helical" evidence="1">
    <location>
        <begin position="6"/>
        <end position="28"/>
    </location>
</feature>
<proteinExistence type="predicted"/>
<dbReference type="Proteomes" id="UP000027936">
    <property type="component" value="Unassembled WGS sequence"/>
</dbReference>